<protein>
    <submittedName>
        <fullName evidence="1">Modulator protein</fullName>
    </submittedName>
</protein>
<evidence type="ECO:0000313" key="2">
    <source>
        <dbReference type="Proteomes" id="UP000595101"/>
    </source>
</evidence>
<dbReference type="InterPro" id="IPR023534">
    <property type="entry name" value="Rof/RNase_P-like"/>
</dbReference>
<dbReference type="AlphaFoldDB" id="A0A7T2UM59"/>
<dbReference type="GeneID" id="60787171"/>
<proteinExistence type="predicted"/>
<dbReference type="Gene3D" id="2.30.30.400">
    <property type="entry name" value="Rof-like"/>
    <property type="match status" value="1"/>
</dbReference>
<dbReference type="Proteomes" id="UP000595101">
    <property type="component" value="Chromosome"/>
</dbReference>
<dbReference type="KEGG" id="aall:I6G90_16150"/>
<dbReference type="InterPro" id="IPR038626">
    <property type="entry name" value="Rof-like_sf"/>
</dbReference>
<name>A0A7T2UM59_9GAMM</name>
<dbReference type="SUPFAM" id="SSF101744">
    <property type="entry name" value="Rof/RNase P subunit-like"/>
    <property type="match status" value="1"/>
</dbReference>
<sequence length="89" mass="10259">MPDYQPISCDLYDWLEIAASWQLPVILTSREGNQWDDKIRTIEASEGIEYLLLHSGERLSLAELATLRLNWQGEEKLIRFAPPAQSDNQ</sequence>
<dbReference type="InterPro" id="IPR009778">
    <property type="entry name" value="ROF"/>
</dbReference>
<accession>A0A7T2UM59</accession>
<dbReference type="Pfam" id="PF07073">
    <property type="entry name" value="ROF"/>
    <property type="match status" value="1"/>
</dbReference>
<dbReference type="RefSeq" id="WP_197928313.1">
    <property type="nucleotide sequence ID" value="NZ_CP065745.1"/>
</dbReference>
<gene>
    <name evidence="1" type="ORF">I6G90_16150</name>
</gene>
<reference evidence="1 2" key="1">
    <citation type="submission" date="2020-12" db="EMBL/GenBank/DDBJ databases">
        <title>FDA dAtabase for Regulatory Grade micrObial Sequences (FDA-ARGOS): Supporting development and validation of Infectious Disease Dx tests.</title>
        <authorList>
            <person name="Sproer C."/>
            <person name="Gronow S."/>
            <person name="Severitt S."/>
            <person name="Schroder I."/>
            <person name="Tallon L."/>
            <person name="Sadzewicz L."/>
            <person name="Zhao X."/>
            <person name="Boylan J."/>
            <person name="Ott S."/>
            <person name="Bowen H."/>
            <person name="Vavikolanu K."/>
            <person name="Mehta A."/>
            <person name="Aluvathingal J."/>
            <person name="Nadendla S."/>
            <person name="Lowell S."/>
            <person name="Myers T."/>
            <person name="Yan Y."/>
            <person name="Sichtig H."/>
        </authorList>
    </citation>
    <scope>NUCLEOTIDE SEQUENCE [LARGE SCALE GENOMIC DNA]</scope>
    <source>
        <strain evidence="1 2">FDAARGOS_933</strain>
    </source>
</reference>
<evidence type="ECO:0000313" key="1">
    <source>
        <dbReference type="EMBL" id="QPR53955.1"/>
    </source>
</evidence>
<organism evidence="1 2">
    <name type="scientific">Aeromonas allosaccharophila</name>
    <dbReference type="NCBI Taxonomy" id="656"/>
    <lineage>
        <taxon>Bacteria</taxon>
        <taxon>Pseudomonadati</taxon>
        <taxon>Pseudomonadota</taxon>
        <taxon>Gammaproteobacteria</taxon>
        <taxon>Aeromonadales</taxon>
        <taxon>Aeromonadaceae</taxon>
        <taxon>Aeromonas</taxon>
    </lineage>
</organism>
<dbReference type="EMBL" id="CP065745">
    <property type="protein sequence ID" value="QPR53955.1"/>
    <property type="molecule type" value="Genomic_DNA"/>
</dbReference>